<reference evidence="3 4" key="1">
    <citation type="submission" date="2017-10" db="EMBL/GenBank/DDBJ databases">
        <title>Novel microbial diversity and functional potential in the marine mammal oral microbiome.</title>
        <authorList>
            <person name="Dudek N.K."/>
            <person name="Sun C.L."/>
            <person name="Burstein D."/>
            <person name="Kantor R.S."/>
            <person name="Aliaga Goltsman D.S."/>
            <person name="Bik E.M."/>
            <person name="Thomas B.C."/>
            <person name="Banfield J.F."/>
            <person name="Relman D.A."/>
        </authorList>
    </citation>
    <scope>NUCLEOTIDE SEQUENCE [LARGE SCALE GENOMIC DNA]</scope>
    <source>
        <strain evidence="3">DOLZORAL124_49_17</strain>
    </source>
</reference>
<dbReference type="Pfam" id="PF00801">
    <property type="entry name" value="PKD"/>
    <property type="match status" value="1"/>
</dbReference>
<organism evidence="3 4">
    <name type="scientific">candidate division KSB3 bacterium</name>
    <dbReference type="NCBI Taxonomy" id="2044937"/>
    <lineage>
        <taxon>Bacteria</taxon>
        <taxon>candidate division KSB3</taxon>
    </lineage>
</organism>
<name>A0A2G6E4T5_9BACT</name>
<proteinExistence type="predicted"/>
<comment type="caution">
    <text evidence="3">The sequence shown here is derived from an EMBL/GenBank/DDBJ whole genome shotgun (WGS) entry which is preliminary data.</text>
</comment>
<feature type="signal peptide" evidence="1">
    <location>
        <begin position="1"/>
        <end position="19"/>
    </location>
</feature>
<gene>
    <name evidence="3" type="ORF">CSB45_09595</name>
</gene>
<evidence type="ECO:0000313" key="4">
    <source>
        <dbReference type="Proteomes" id="UP000229740"/>
    </source>
</evidence>
<dbReference type="AlphaFoldDB" id="A0A2G6E4T5"/>
<feature type="chain" id="PRO_5013909169" description="PKD domain-containing protein" evidence="1">
    <location>
        <begin position="20"/>
        <end position="280"/>
    </location>
</feature>
<protein>
    <recommendedName>
        <fullName evidence="2">PKD domain-containing protein</fullName>
    </recommendedName>
</protein>
<accession>A0A2G6E4T5</accession>
<dbReference type="Proteomes" id="UP000229740">
    <property type="component" value="Unassembled WGS sequence"/>
</dbReference>
<dbReference type="PROSITE" id="PS51257">
    <property type="entry name" value="PROKAR_LIPOPROTEIN"/>
    <property type="match status" value="1"/>
</dbReference>
<evidence type="ECO:0000256" key="1">
    <source>
        <dbReference type="SAM" id="SignalP"/>
    </source>
</evidence>
<evidence type="ECO:0000259" key="2">
    <source>
        <dbReference type="Pfam" id="PF00801"/>
    </source>
</evidence>
<dbReference type="Gene3D" id="2.60.40.10">
    <property type="entry name" value="Immunoglobulins"/>
    <property type="match status" value="1"/>
</dbReference>
<dbReference type="InterPro" id="IPR013783">
    <property type="entry name" value="Ig-like_fold"/>
</dbReference>
<dbReference type="EMBL" id="PDPS01000030">
    <property type="protein sequence ID" value="PID56902.1"/>
    <property type="molecule type" value="Genomic_DNA"/>
</dbReference>
<keyword evidence="1" id="KW-0732">Signal</keyword>
<dbReference type="InterPro" id="IPR000601">
    <property type="entry name" value="PKD_dom"/>
</dbReference>
<feature type="domain" description="PKD" evidence="2">
    <location>
        <begin position="46"/>
        <end position="115"/>
    </location>
</feature>
<sequence length="280" mass="29516">MKKLFLLAALCGAALVVVGCDGSKNSPTANQNSFPSVQGIQISPHAAVYVDDTITLTPETIDLDGDEIRYTWSKNAGTFSPVEAVGPSIKWTAPSTAGSYEVTAVGDDGNGGTSQKHIQITTYGGNQQGTVDVVGGVRVNPIGELSDIGYIDKGDTLVLTWDTVSPVTTDGTRPDETRYAPDGSRLDAATLTQVSVPQYGSADGLPSKNAARYSVIGKIGDDGDWFDFSAGPDTDGDGIPNSFSVVAPERGKAYLSINEQNSLLVDNTGYWRFTFSINHP</sequence>
<evidence type="ECO:0000313" key="3">
    <source>
        <dbReference type="EMBL" id="PID56902.1"/>
    </source>
</evidence>